<dbReference type="AlphaFoldDB" id="A0A895XKQ0"/>
<dbReference type="SUPFAM" id="SSF53474">
    <property type="entry name" value="alpha/beta-Hydrolases"/>
    <property type="match status" value="1"/>
</dbReference>
<evidence type="ECO:0000313" key="5">
    <source>
        <dbReference type="EMBL" id="QSB05637.1"/>
    </source>
</evidence>
<keyword evidence="6" id="KW-1185">Reference proteome</keyword>
<proteinExistence type="inferred from homology"/>
<comment type="similarity">
    <text evidence="1 3">Belongs to the type-B carboxylesterase/lipase family.</text>
</comment>
<dbReference type="InterPro" id="IPR029058">
    <property type="entry name" value="AB_hydrolase_fold"/>
</dbReference>
<name>A0A895XKQ0_9ACTN</name>
<dbReference type="GO" id="GO:0016787">
    <property type="term" value="F:hydrolase activity"/>
    <property type="evidence" value="ECO:0007669"/>
    <property type="project" value="UniProtKB-KW"/>
</dbReference>
<dbReference type="PROSITE" id="PS00122">
    <property type="entry name" value="CARBOXYLESTERASE_B_1"/>
    <property type="match status" value="1"/>
</dbReference>
<evidence type="ECO:0000256" key="3">
    <source>
        <dbReference type="RuleBase" id="RU361235"/>
    </source>
</evidence>
<feature type="domain" description="Carboxylesterase type B" evidence="4">
    <location>
        <begin position="19"/>
        <end position="315"/>
    </location>
</feature>
<dbReference type="EC" id="3.1.1.-" evidence="3"/>
<dbReference type="Proteomes" id="UP000662939">
    <property type="component" value="Chromosome"/>
</dbReference>
<dbReference type="InterPro" id="IPR019826">
    <property type="entry name" value="Carboxylesterase_B_AS"/>
</dbReference>
<organism evidence="5 6">
    <name type="scientific">Natronoglycomyces albus</name>
    <dbReference type="NCBI Taxonomy" id="2811108"/>
    <lineage>
        <taxon>Bacteria</taxon>
        <taxon>Bacillati</taxon>
        <taxon>Actinomycetota</taxon>
        <taxon>Actinomycetes</taxon>
        <taxon>Glycomycetales</taxon>
        <taxon>Glycomycetaceae</taxon>
        <taxon>Natronoglycomyces</taxon>
    </lineage>
</organism>
<sequence>MTSQPVFDPACGPVVGYVDGPVIRARGIPYATAERFEQPRPVADWTTPFHATTASPACPQPPAPNLEAVVGHPTGNLPEDERCQNLSVTTPLDRAEGELLPVMVWIHGGSYVSGAGDAPGYDPTSIVSEQRIVVVAINYRLGVLGYLGGQDRSPHLGLCDQIAALAWIQRNIEAFGGDARQVTVAGHSAGGDAVAHLMATPQATELFTRAIIQSAPLGLSRGRGRMRTAMAKAGAALDQTSSMQELFDAQAAISAVGARFGLKGAMPFGTGYGADPLPPEEGIAAAWDAAAPDIDVLIGSTADEVRLFVPAVPSAQRLFATPVVGKRIGAALSRTMTNKIYATPARRFAQRHRDAGGRAFRYEFTWAAPNNPFGAAHAIEIPFLFGVKEAWDGMQLLRGASWEDVNAHGKIMRQLWAAFVRGEQLSESCTLLNLLTYSKA</sequence>
<dbReference type="RefSeq" id="WP_213171649.1">
    <property type="nucleotide sequence ID" value="NZ_CP070496.1"/>
</dbReference>
<keyword evidence="2 3" id="KW-0378">Hydrolase</keyword>
<protein>
    <recommendedName>
        <fullName evidence="3">Carboxylic ester hydrolase</fullName>
        <ecNumber evidence="3">3.1.1.-</ecNumber>
    </recommendedName>
</protein>
<gene>
    <name evidence="5" type="ORF">JQS30_01525</name>
</gene>
<dbReference type="KEGG" id="nav:JQS30_01525"/>
<evidence type="ECO:0000256" key="1">
    <source>
        <dbReference type="ARBA" id="ARBA00005964"/>
    </source>
</evidence>
<evidence type="ECO:0000259" key="4">
    <source>
        <dbReference type="Pfam" id="PF00135"/>
    </source>
</evidence>
<accession>A0A895XKQ0</accession>
<evidence type="ECO:0000256" key="2">
    <source>
        <dbReference type="ARBA" id="ARBA00022801"/>
    </source>
</evidence>
<dbReference type="EMBL" id="CP070496">
    <property type="protein sequence ID" value="QSB05637.1"/>
    <property type="molecule type" value="Genomic_DNA"/>
</dbReference>
<dbReference type="Pfam" id="PF00135">
    <property type="entry name" value="COesterase"/>
    <property type="match status" value="1"/>
</dbReference>
<dbReference type="PANTHER" id="PTHR11559">
    <property type="entry name" value="CARBOXYLESTERASE"/>
    <property type="match status" value="1"/>
</dbReference>
<dbReference type="InterPro" id="IPR002018">
    <property type="entry name" value="CarbesteraseB"/>
</dbReference>
<dbReference type="InterPro" id="IPR050309">
    <property type="entry name" value="Type-B_Carboxylest/Lipase"/>
</dbReference>
<reference evidence="5" key="1">
    <citation type="submission" date="2021-02" db="EMBL/GenBank/DDBJ databases">
        <title>Natronoglycomyces albus gen. nov., sp. nov, a haloalkaliphilic actinobacterium from a soda solonchak soil.</title>
        <authorList>
            <person name="Sorokin D.Y."/>
            <person name="Khijniak T.V."/>
            <person name="Zakharycheva A.P."/>
            <person name="Boueva O.V."/>
            <person name="Ariskina E.V."/>
            <person name="Hahnke R.L."/>
            <person name="Bunk B."/>
            <person name="Sproer C."/>
            <person name="Schumann P."/>
            <person name="Evtushenko L.I."/>
            <person name="Kublanov I.V."/>
        </authorList>
    </citation>
    <scope>NUCLEOTIDE SEQUENCE</scope>
    <source>
        <strain evidence="5">DSM 106290</strain>
    </source>
</reference>
<dbReference type="Gene3D" id="3.40.50.1820">
    <property type="entry name" value="alpha/beta hydrolase"/>
    <property type="match status" value="1"/>
</dbReference>
<evidence type="ECO:0000313" key="6">
    <source>
        <dbReference type="Proteomes" id="UP000662939"/>
    </source>
</evidence>